<name>A0A8T2IC60_9PIPI</name>
<dbReference type="PANTHER" id="PTHR46942:SF1">
    <property type="entry name" value="SIALIC ACID-BINDING IG-LIKE LECTIN 15"/>
    <property type="match status" value="1"/>
</dbReference>
<dbReference type="GO" id="GO:0005886">
    <property type="term" value="C:plasma membrane"/>
    <property type="evidence" value="ECO:0007669"/>
    <property type="project" value="TreeGrafter"/>
</dbReference>
<keyword evidence="5" id="KW-1185">Reference proteome</keyword>
<dbReference type="Pfam" id="PF07679">
    <property type="entry name" value="I-set"/>
    <property type="match status" value="1"/>
</dbReference>
<dbReference type="Gene3D" id="2.60.40.10">
    <property type="entry name" value="Immunoglobulins"/>
    <property type="match status" value="2"/>
</dbReference>
<feature type="transmembrane region" description="Helical" evidence="1">
    <location>
        <begin position="245"/>
        <end position="267"/>
    </location>
</feature>
<evidence type="ECO:0000256" key="1">
    <source>
        <dbReference type="SAM" id="Phobius"/>
    </source>
</evidence>
<dbReference type="SMART" id="SM00409">
    <property type="entry name" value="IG"/>
    <property type="match status" value="1"/>
</dbReference>
<dbReference type="Pfam" id="PF07686">
    <property type="entry name" value="V-set"/>
    <property type="match status" value="1"/>
</dbReference>
<sequence length="286" mass="32115">MKNLLYLSGLLIFTSGNRNVGNNWSFHVPKEVTGEVGKSTTLSCLFSHPQKTHSGPLTAIWRIDHPYNGTVVFKCMSNNSNDLCKPTINRMNKFQLIGNPHSNNLSISIGNLTWDDGNKYYCRVELSSDRHDKYETRTGTQLHLAAPPRIINITIGFDQFRGYHAICIAEGEPAPSLHWTDPLNTNQEIRLTRPLMKHQTAMELHYLTQDGKYTCGATNSHGRVEASVYLFKFKSGNGNDIGPGLLLAGLAFKLLMLLVLLCSAAWYRNGERAQESTYENYEPKGH</sequence>
<feature type="domain" description="Ig-like" evidence="3">
    <location>
        <begin position="148"/>
        <end position="231"/>
    </location>
</feature>
<protein>
    <recommendedName>
        <fullName evidence="3">Ig-like domain-containing protein</fullName>
    </recommendedName>
</protein>
<dbReference type="GO" id="GO:2001204">
    <property type="term" value="P:regulation of osteoclast development"/>
    <property type="evidence" value="ECO:0007669"/>
    <property type="project" value="TreeGrafter"/>
</dbReference>
<dbReference type="Proteomes" id="UP000812440">
    <property type="component" value="Unassembled WGS sequence"/>
</dbReference>
<dbReference type="GO" id="GO:0045124">
    <property type="term" value="P:regulation of bone resorption"/>
    <property type="evidence" value="ECO:0007669"/>
    <property type="project" value="TreeGrafter"/>
</dbReference>
<organism evidence="4 5">
    <name type="scientific">Hymenochirus boettgeri</name>
    <name type="common">Congo dwarf clawed frog</name>
    <dbReference type="NCBI Taxonomy" id="247094"/>
    <lineage>
        <taxon>Eukaryota</taxon>
        <taxon>Metazoa</taxon>
        <taxon>Chordata</taxon>
        <taxon>Craniata</taxon>
        <taxon>Vertebrata</taxon>
        <taxon>Euteleostomi</taxon>
        <taxon>Amphibia</taxon>
        <taxon>Batrachia</taxon>
        <taxon>Anura</taxon>
        <taxon>Pipoidea</taxon>
        <taxon>Pipidae</taxon>
        <taxon>Pipinae</taxon>
        <taxon>Hymenochirus</taxon>
    </lineage>
</organism>
<keyword evidence="1" id="KW-0472">Membrane</keyword>
<evidence type="ECO:0000313" key="4">
    <source>
        <dbReference type="EMBL" id="KAG8429357.1"/>
    </source>
</evidence>
<dbReference type="OrthoDB" id="6152887at2759"/>
<feature type="signal peptide" evidence="2">
    <location>
        <begin position="1"/>
        <end position="16"/>
    </location>
</feature>
<dbReference type="PANTHER" id="PTHR46942">
    <property type="entry name" value="SIALIC ACID-BINDING IG-LIKE LECTIN 15"/>
    <property type="match status" value="1"/>
</dbReference>
<evidence type="ECO:0000256" key="2">
    <source>
        <dbReference type="SAM" id="SignalP"/>
    </source>
</evidence>
<dbReference type="InterPro" id="IPR003599">
    <property type="entry name" value="Ig_sub"/>
</dbReference>
<dbReference type="InterPro" id="IPR013098">
    <property type="entry name" value="Ig_I-set"/>
</dbReference>
<dbReference type="InterPro" id="IPR013106">
    <property type="entry name" value="Ig_V-set"/>
</dbReference>
<feature type="chain" id="PRO_5035930585" description="Ig-like domain-containing protein" evidence="2">
    <location>
        <begin position="17"/>
        <end position="286"/>
    </location>
</feature>
<dbReference type="InterPro" id="IPR036179">
    <property type="entry name" value="Ig-like_dom_sf"/>
</dbReference>
<gene>
    <name evidence="4" type="ORF">GDO86_020409</name>
</gene>
<evidence type="ECO:0000259" key="3">
    <source>
        <dbReference type="PROSITE" id="PS50835"/>
    </source>
</evidence>
<proteinExistence type="predicted"/>
<keyword evidence="1" id="KW-0812">Transmembrane</keyword>
<dbReference type="EMBL" id="JAACNH010008455">
    <property type="protein sequence ID" value="KAG8429357.1"/>
    <property type="molecule type" value="Genomic_DNA"/>
</dbReference>
<dbReference type="InterPro" id="IPR007110">
    <property type="entry name" value="Ig-like_dom"/>
</dbReference>
<dbReference type="PROSITE" id="PS50835">
    <property type="entry name" value="IG_LIKE"/>
    <property type="match status" value="2"/>
</dbReference>
<dbReference type="AlphaFoldDB" id="A0A8T2IC60"/>
<evidence type="ECO:0000313" key="5">
    <source>
        <dbReference type="Proteomes" id="UP000812440"/>
    </source>
</evidence>
<comment type="caution">
    <text evidence="4">The sequence shown here is derived from an EMBL/GenBank/DDBJ whole genome shotgun (WGS) entry which is preliminary data.</text>
</comment>
<dbReference type="GO" id="GO:0032956">
    <property type="term" value="P:regulation of actin cytoskeleton organization"/>
    <property type="evidence" value="ECO:0007669"/>
    <property type="project" value="TreeGrafter"/>
</dbReference>
<accession>A0A8T2IC60</accession>
<reference evidence="4" key="1">
    <citation type="thesis" date="2020" institute="ProQuest LLC" country="789 East Eisenhower Parkway, Ann Arbor, MI, USA">
        <title>Comparative Genomics and Chromosome Evolution.</title>
        <authorList>
            <person name="Mudd A.B."/>
        </authorList>
    </citation>
    <scope>NUCLEOTIDE SEQUENCE</scope>
    <source>
        <strain evidence="4">Female2</strain>
        <tissue evidence="4">Blood</tissue>
    </source>
</reference>
<dbReference type="InterPro" id="IPR013783">
    <property type="entry name" value="Ig-like_fold"/>
</dbReference>
<keyword evidence="1" id="KW-1133">Transmembrane helix</keyword>
<dbReference type="InterPro" id="IPR042836">
    <property type="entry name" value="SIG15"/>
</dbReference>
<keyword evidence="2" id="KW-0732">Signal</keyword>
<feature type="domain" description="Ig-like" evidence="3">
    <location>
        <begin position="37"/>
        <end position="138"/>
    </location>
</feature>
<dbReference type="SUPFAM" id="SSF48726">
    <property type="entry name" value="Immunoglobulin"/>
    <property type="match status" value="2"/>
</dbReference>